<dbReference type="EMBL" id="JAOTIF010000009">
    <property type="protein sequence ID" value="MCU7550001.1"/>
    <property type="molecule type" value="Genomic_DNA"/>
</dbReference>
<organism evidence="3 4">
    <name type="scientific">Paraflavisolibacter caeni</name>
    <dbReference type="NCBI Taxonomy" id="2982496"/>
    <lineage>
        <taxon>Bacteria</taxon>
        <taxon>Pseudomonadati</taxon>
        <taxon>Bacteroidota</taxon>
        <taxon>Chitinophagia</taxon>
        <taxon>Chitinophagales</taxon>
        <taxon>Chitinophagaceae</taxon>
        <taxon>Paraflavisolibacter</taxon>
    </lineage>
</organism>
<keyword evidence="1" id="KW-0732">Signal</keyword>
<feature type="signal peptide" evidence="1">
    <location>
        <begin position="1"/>
        <end position="19"/>
    </location>
</feature>
<reference evidence="3" key="2">
    <citation type="submission" date="2023-04" db="EMBL/GenBank/DDBJ databases">
        <title>Paracnuella aquatica gen. nov., sp. nov., a member of the family Chitinophagaceae isolated from a hot spring.</title>
        <authorList>
            <person name="Wang C."/>
        </authorList>
    </citation>
    <scope>NUCLEOTIDE SEQUENCE</scope>
    <source>
        <strain evidence="3">LB-8</strain>
    </source>
</reference>
<gene>
    <name evidence="3" type="ORF">OCK74_12790</name>
</gene>
<dbReference type="Proteomes" id="UP001155483">
    <property type="component" value="Unassembled WGS sequence"/>
</dbReference>
<evidence type="ECO:0000313" key="4">
    <source>
        <dbReference type="Proteomes" id="UP001155483"/>
    </source>
</evidence>
<reference evidence="3" key="1">
    <citation type="submission" date="2022-09" db="EMBL/GenBank/DDBJ databases">
        <authorList>
            <person name="Yuan C."/>
            <person name="Ke Z."/>
        </authorList>
    </citation>
    <scope>NUCLEOTIDE SEQUENCE</scope>
    <source>
        <strain evidence="3">LB-8</strain>
    </source>
</reference>
<dbReference type="Gene3D" id="2.160.20.120">
    <property type="match status" value="1"/>
</dbReference>
<name>A0A9X2XVL7_9BACT</name>
<accession>A0A9X2XVL7</accession>
<feature type="chain" id="PRO_5040742518" evidence="1">
    <location>
        <begin position="20"/>
        <end position="238"/>
    </location>
</feature>
<evidence type="ECO:0000259" key="2">
    <source>
        <dbReference type="Pfam" id="PF10988"/>
    </source>
</evidence>
<dbReference type="RefSeq" id="WP_279297443.1">
    <property type="nucleotide sequence ID" value="NZ_JAOTIF010000009.1"/>
</dbReference>
<dbReference type="AlphaFoldDB" id="A0A9X2XVL7"/>
<keyword evidence="4" id="KW-1185">Reference proteome</keyword>
<evidence type="ECO:0000256" key="1">
    <source>
        <dbReference type="SAM" id="SignalP"/>
    </source>
</evidence>
<evidence type="ECO:0000313" key="3">
    <source>
        <dbReference type="EMBL" id="MCU7550001.1"/>
    </source>
</evidence>
<dbReference type="InterPro" id="IPR021255">
    <property type="entry name" value="DUF2807"/>
</dbReference>
<protein>
    <submittedName>
        <fullName evidence="3">DUF2807 domain-containing protein</fullName>
    </submittedName>
</protein>
<comment type="caution">
    <text evidence="3">The sequence shown here is derived from an EMBL/GenBank/DDBJ whole genome shotgun (WGS) entry which is preliminary data.</text>
</comment>
<proteinExistence type="predicted"/>
<dbReference type="Pfam" id="PF10988">
    <property type="entry name" value="DUF2807"/>
    <property type="match status" value="1"/>
</dbReference>
<sequence>MKKFIAALFLYFIVFIAAAQKTINDPNAEVRNVASFHGIHLSDAFDVILTQGNEERVVVSANDKKFVPYITTEVVNGILRIDVKNEKGSWMKNRKLKAYISVKSLDELKAGGASDINIEGTLSVSKLKLSLSGASDLSGKLMVNGALDTDLSGASDLKIDGSAGEFNLDASGASNVKAYDFTVRTCNIKASGACNVRITVEKELSANLSGASNIYYKGAGMIKDIKTSGSSNISRQDG</sequence>
<feature type="domain" description="Putative auto-transporter adhesin head GIN" evidence="2">
    <location>
        <begin position="36"/>
        <end position="219"/>
    </location>
</feature>